<comment type="caution">
    <text evidence="2">The sequence shown here is derived from an EMBL/GenBank/DDBJ whole genome shotgun (WGS) entry which is preliminary data.</text>
</comment>
<dbReference type="Proteomes" id="UP000485058">
    <property type="component" value="Unassembled WGS sequence"/>
</dbReference>
<accession>A0A699ZL05</accession>
<feature type="region of interest" description="Disordered" evidence="1">
    <location>
        <begin position="16"/>
        <end position="35"/>
    </location>
</feature>
<organism evidence="2 3">
    <name type="scientific">Haematococcus lacustris</name>
    <name type="common">Green alga</name>
    <name type="synonym">Haematococcus pluvialis</name>
    <dbReference type="NCBI Taxonomy" id="44745"/>
    <lineage>
        <taxon>Eukaryota</taxon>
        <taxon>Viridiplantae</taxon>
        <taxon>Chlorophyta</taxon>
        <taxon>core chlorophytes</taxon>
        <taxon>Chlorophyceae</taxon>
        <taxon>CS clade</taxon>
        <taxon>Chlamydomonadales</taxon>
        <taxon>Haematococcaceae</taxon>
        <taxon>Haematococcus</taxon>
    </lineage>
</organism>
<proteinExistence type="predicted"/>
<sequence>MGVTVLTRPAFLFPHHDEDGTGGATAPGSNIYYKT</sequence>
<name>A0A699ZL05_HAELA</name>
<evidence type="ECO:0000313" key="3">
    <source>
        <dbReference type="Proteomes" id="UP000485058"/>
    </source>
</evidence>
<gene>
    <name evidence="2" type="ORF">HaLaN_20504</name>
</gene>
<keyword evidence="3" id="KW-1185">Reference proteome</keyword>
<evidence type="ECO:0000256" key="1">
    <source>
        <dbReference type="SAM" id="MobiDB-lite"/>
    </source>
</evidence>
<evidence type="ECO:0000313" key="2">
    <source>
        <dbReference type="EMBL" id="GFH22961.1"/>
    </source>
</evidence>
<protein>
    <submittedName>
        <fullName evidence="2">Uncharacterized protein</fullName>
    </submittedName>
</protein>
<dbReference type="AlphaFoldDB" id="A0A699ZL05"/>
<reference evidence="2 3" key="1">
    <citation type="submission" date="2020-02" db="EMBL/GenBank/DDBJ databases">
        <title>Draft genome sequence of Haematococcus lacustris strain NIES-144.</title>
        <authorList>
            <person name="Morimoto D."/>
            <person name="Nakagawa S."/>
            <person name="Yoshida T."/>
            <person name="Sawayama S."/>
        </authorList>
    </citation>
    <scope>NUCLEOTIDE SEQUENCE [LARGE SCALE GENOMIC DNA]</scope>
    <source>
        <strain evidence="2 3">NIES-144</strain>
    </source>
</reference>
<dbReference type="EMBL" id="BLLF01002163">
    <property type="protein sequence ID" value="GFH22961.1"/>
    <property type="molecule type" value="Genomic_DNA"/>
</dbReference>